<feature type="signal peptide" evidence="2">
    <location>
        <begin position="1"/>
        <end position="21"/>
    </location>
</feature>
<keyword evidence="2" id="KW-0732">Signal</keyword>
<evidence type="ECO:0000256" key="1">
    <source>
        <dbReference type="SAM" id="Coils"/>
    </source>
</evidence>
<accession>A0A2N3XQ05</accession>
<feature type="chain" id="PRO_5014736354" evidence="2">
    <location>
        <begin position="22"/>
        <end position="142"/>
    </location>
</feature>
<dbReference type="EMBL" id="PJNB01000001">
    <property type="protein sequence ID" value="PKW12743.1"/>
    <property type="molecule type" value="Genomic_DNA"/>
</dbReference>
<sequence length="142" mass="15571">MRARKRFVAAALSLPLLIGLAACGEVQEAQQNLQNADEQLRQAQDNLDAASACLQAINVASFMPNFADPKQAQADAQAKAEELRQLVEQTADQTLRQNLIDVQQSVQQVASGEITLESSAEWTRAQLERYRQVTTTCSQIGN</sequence>
<evidence type="ECO:0000313" key="3">
    <source>
        <dbReference type="EMBL" id="PKW12743.1"/>
    </source>
</evidence>
<feature type="coiled-coil region" evidence="1">
    <location>
        <begin position="26"/>
        <end position="93"/>
    </location>
</feature>
<dbReference type="AlphaFoldDB" id="A0A2N3XQ05"/>
<dbReference type="STRING" id="994479.GCA_000194155_07885"/>
<dbReference type="Proteomes" id="UP000233786">
    <property type="component" value="Unassembled WGS sequence"/>
</dbReference>
<keyword evidence="4" id="KW-1185">Reference proteome</keyword>
<protein>
    <submittedName>
        <fullName evidence="3">Uncharacterized protein</fullName>
    </submittedName>
</protein>
<organism evidence="3 4">
    <name type="scientific">Saccharopolyspora spinosa</name>
    <dbReference type="NCBI Taxonomy" id="60894"/>
    <lineage>
        <taxon>Bacteria</taxon>
        <taxon>Bacillati</taxon>
        <taxon>Actinomycetota</taxon>
        <taxon>Actinomycetes</taxon>
        <taxon>Pseudonocardiales</taxon>
        <taxon>Pseudonocardiaceae</taxon>
        <taxon>Saccharopolyspora</taxon>
    </lineage>
</organism>
<evidence type="ECO:0000256" key="2">
    <source>
        <dbReference type="SAM" id="SignalP"/>
    </source>
</evidence>
<reference evidence="3" key="1">
    <citation type="submission" date="2017-12" db="EMBL/GenBank/DDBJ databases">
        <title>Sequencing the genomes of 1000 Actinobacteria strains.</title>
        <authorList>
            <person name="Klenk H.-P."/>
        </authorList>
    </citation>
    <scope>NUCLEOTIDE SEQUENCE [LARGE SCALE GENOMIC DNA]</scope>
    <source>
        <strain evidence="3">DSM 44228</strain>
    </source>
</reference>
<keyword evidence="1" id="KW-0175">Coiled coil</keyword>
<dbReference type="OrthoDB" id="3691802at2"/>
<dbReference type="PROSITE" id="PS51257">
    <property type="entry name" value="PROKAR_LIPOPROTEIN"/>
    <property type="match status" value="1"/>
</dbReference>
<dbReference type="RefSeq" id="WP_044577204.1">
    <property type="nucleotide sequence ID" value="NZ_CP061007.1"/>
</dbReference>
<proteinExistence type="predicted"/>
<name>A0A2N3XQ05_SACSN</name>
<gene>
    <name evidence="3" type="ORF">A8926_0225</name>
</gene>
<evidence type="ECO:0000313" key="4">
    <source>
        <dbReference type="Proteomes" id="UP000233786"/>
    </source>
</evidence>
<comment type="caution">
    <text evidence="3">The sequence shown here is derived from an EMBL/GenBank/DDBJ whole genome shotgun (WGS) entry which is preliminary data.</text>
</comment>